<dbReference type="Gene3D" id="1.10.1200.10">
    <property type="entry name" value="ACP-like"/>
    <property type="match status" value="1"/>
</dbReference>
<dbReference type="Pfam" id="PF08240">
    <property type="entry name" value="ADH_N"/>
    <property type="match status" value="1"/>
</dbReference>
<evidence type="ECO:0000259" key="10">
    <source>
        <dbReference type="PROSITE" id="PS52019"/>
    </source>
</evidence>
<dbReference type="InterPro" id="IPR006162">
    <property type="entry name" value="Ppantetheine_attach_site"/>
</dbReference>
<evidence type="ECO:0000256" key="5">
    <source>
        <dbReference type="ARBA" id="ARBA00023268"/>
    </source>
</evidence>
<organism evidence="11 12">
    <name type="scientific">Apiospora marii</name>
    <dbReference type="NCBI Taxonomy" id="335849"/>
    <lineage>
        <taxon>Eukaryota</taxon>
        <taxon>Fungi</taxon>
        <taxon>Dikarya</taxon>
        <taxon>Ascomycota</taxon>
        <taxon>Pezizomycotina</taxon>
        <taxon>Sordariomycetes</taxon>
        <taxon>Xylariomycetidae</taxon>
        <taxon>Amphisphaeriales</taxon>
        <taxon>Apiosporaceae</taxon>
        <taxon>Apiospora</taxon>
    </lineage>
</organism>
<dbReference type="InterPro" id="IPR032821">
    <property type="entry name" value="PKS_assoc"/>
</dbReference>
<dbReference type="InterPro" id="IPR016035">
    <property type="entry name" value="Acyl_Trfase/lysoPLipase"/>
</dbReference>
<dbReference type="InterPro" id="IPR020843">
    <property type="entry name" value="ER"/>
</dbReference>
<keyword evidence="12" id="KW-1185">Reference proteome</keyword>
<keyword evidence="5" id="KW-0511">Multifunctional enzyme</keyword>
<dbReference type="InterPro" id="IPR042104">
    <property type="entry name" value="PKS_dehydratase_sf"/>
</dbReference>
<evidence type="ECO:0000256" key="6">
    <source>
        <dbReference type="ARBA" id="ARBA00023315"/>
    </source>
</evidence>
<dbReference type="Gene3D" id="3.10.129.110">
    <property type="entry name" value="Polyketide synthase dehydratase"/>
    <property type="match status" value="1"/>
</dbReference>
<dbReference type="Pfam" id="PF00109">
    <property type="entry name" value="ketoacyl-synt"/>
    <property type="match status" value="1"/>
</dbReference>
<comment type="caution">
    <text evidence="11">The sequence shown here is derived from an EMBL/GenBank/DDBJ whole genome shotgun (WGS) entry which is preliminary data.</text>
</comment>
<dbReference type="InterPro" id="IPR050091">
    <property type="entry name" value="PKS_NRPS_Biosynth_Enz"/>
</dbReference>
<feature type="active site" description="Proton donor; for dehydratase activity" evidence="7">
    <location>
        <position position="1213"/>
    </location>
</feature>
<gene>
    <name evidence="11" type="ORF">PG991_001432</name>
</gene>
<dbReference type="Pfam" id="PF02801">
    <property type="entry name" value="Ketoacyl-synt_C"/>
    <property type="match status" value="1"/>
</dbReference>
<dbReference type="InterPro" id="IPR036736">
    <property type="entry name" value="ACP-like_sf"/>
</dbReference>
<dbReference type="InterPro" id="IPR011032">
    <property type="entry name" value="GroES-like_sf"/>
</dbReference>
<dbReference type="SMART" id="SM00826">
    <property type="entry name" value="PKS_DH"/>
    <property type="match status" value="1"/>
</dbReference>
<dbReference type="Gene3D" id="3.40.47.10">
    <property type="match status" value="1"/>
</dbReference>
<keyword evidence="6" id="KW-0012">Acyltransferase</keyword>
<dbReference type="PROSITE" id="PS00012">
    <property type="entry name" value="PHOSPHOPANTETHEINE"/>
    <property type="match status" value="1"/>
</dbReference>
<dbReference type="Gene3D" id="3.40.50.720">
    <property type="entry name" value="NAD(P)-binding Rossmann-like Domain"/>
    <property type="match status" value="3"/>
</dbReference>
<dbReference type="Gene3D" id="3.90.180.10">
    <property type="entry name" value="Medium-chain alcohol dehydrogenases, catalytic domain"/>
    <property type="match status" value="1"/>
</dbReference>
<dbReference type="InterPro" id="IPR049552">
    <property type="entry name" value="PKS_DH_N"/>
</dbReference>
<dbReference type="Gene3D" id="3.40.366.10">
    <property type="entry name" value="Malonyl-Coenzyme A Acyl Carrier Protein, domain 2"/>
    <property type="match status" value="1"/>
</dbReference>
<evidence type="ECO:0000259" key="9">
    <source>
        <dbReference type="PROSITE" id="PS52004"/>
    </source>
</evidence>
<dbReference type="SUPFAM" id="SSF50129">
    <property type="entry name" value="GroES-like"/>
    <property type="match status" value="1"/>
</dbReference>
<dbReference type="Proteomes" id="UP001396898">
    <property type="component" value="Unassembled WGS sequence"/>
</dbReference>
<dbReference type="PROSITE" id="PS52019">
    <property type="entry name" value="PKS_MFAS_DH"/>
    <property type="match status" value="1"/>
</dbReference>
<dbReference type="InterPro" id="IPR049900">
    <property type="entry name" value="PKS_mFAS_DH"/>
</dbReference>
<dbReference type="CDD" id="cd00833">
    <property type="entry name" value="PKS"/>
    <property type="match status" value="1"/>
</dbReference>
<dbReference type="Pfam" id="PF16197">
    <property type="entry name" value="KAsynt_C_assoc"/>
    <property type="match status" value="1"/>
</dbReference>
<proteinExistence type="predicted"/>
<keyword evidence="1" id="KW-0596">Phosphopantetheine</keyword>
<dbReference type="PROSITE" id="PS52004">
    <property type="entry name" value="KS3_2"/>
    <property type="match status" value="1"/>
</dbReference>
<evidence type="ECO:0000256" key="4">
    <source>
        <dbReference type="ARBA" id="ARBA00023002"/>
    </source>
</evidence>
<dbReference type="InterPro" id="IPR057326">
    <property type="entry name" value="KR_dom"/>
</dbReference>
<feature type="active site" description="Proton acceptor; for dehydratase activity" evidence="7">
    <location>
        <position position="1033"/>
    </location>
</feature>
<dbReference type="EMBL" id="JAQQWI010000003">
    <property type="protein sequence ID" value="KAK8037118.1"/>
    <property type="molecule type" value="Genomic_DNA"/>
</dbReference>
<evidence type="ECO:0000256" key="2">
    <source>
        <dbReference type="ARBA" id="ARBA00022553"/>
    </source>
</evidence>
<feature type="region of interest" description="N-terminal hotdog fold" evidence="7">
    <location>
        <begin position="1001"/>
        <end position="1136"/>
    </location>
</feature>
<dbReference type="SMART" id="SM00827">
    <property type="entry name" value="PKS_AT"/>
    <property type="match status" value="1"/>
</dbReference>
<dbReference type="SUPFAM" id="SSF52151">
    <property type="entry name" value="FabD/lysophospholipase-like"/>
    <property type="match status" value="1"/>
</dbReference>
<evidence type="ECO:0000256" key="3">
    <source>
        <dbReference type="ARBA" id="ARBA00022679"/>
    </source>
</evidence>
<dbReference type="Pfam" id="PF08659">
    <property type="entry name" value="KR"/>
    <property type="match status" value="1"/>
</dbReference>
<dbReference type="SUPFAM" id="SSF55048">
    <property type="entry name" value="Probable ACP-binding domain of malonyl-CoA ACP transacylase"/>
    <property type="match status" value="1"/>
</dbReference>
<evidence type="ECO:0000256" key="1">
    <source>
        <dbReference type="ARBA" id="ARBA00022450"/>
    </source>
</evidence>
<dbReference type="PANTHER" id="PTHR43775:SF50">
    <property type="entry name" value="HIGHLY REDUCING POLYKETIDE SYNTHASE SRDA"/>
    <property type="match status" value="1"/>
</dbReference>
<dbReference type="InterPro" id="IPR020841">
    <property type="entry name" value="PKS_Beta-ketoAc_synthase_dom"/>
</dbReference>
<accession>A0ABR1SS27</accession>
<dbReference type="InterPro" id="IPR020807">
    <property type="entry name" value="PKS_DH"/>
</dbReference>
<name>A0ABR1SS27_9PEZI</name>
<dbReference type="SMART" id="SM00825">
    <property type="entry name" value="PKS_KS"/>
    <property type="match status" value="1"/>
</dbReference>
<evidence type="ECO:0000313" key="11">
    <source>
        <dbReference type="EMBL" id="KAK8037118.1"/>
    </source>
</evidence>
<dbReference type="InterPro" id="IPR001227">
    <property type="entry name" value="Ac_transferase_dom_sf"/>
</dbReference>
<dbReference type="Pfam" id="PF14765">
    <property type="entry name" value="PS-DH"/>
    <property type="match status" value="1"/>
</dbReference>
<dbReference type="SUPFAM" id="SSF47336">
    <property type="entry name" value="ACP-like"/>
    <property type="match status" value="1"/>
</dbReference>
<dbReference type="InterPro" id="IPR056501">
    <property type="entry name" value="NAD-bd_HRPKS_sdrA"/>
</dbReference>
<dbReference type="InterPro" id="IPR016036">
    <property type="entry name" value="Malonyl_transacylase_ACP-bd"/>
</dbReference>
<dbReference type="SMART" id="SM00829">
    <property type="entry name" value="PKS_ER"/>
    <property type="match status" value="1"/>
</dbReference>
<protein>
    <submittedName>
        <fullName evidence="11">Lovastatin nonaketide synthase</fullName>
    </submittedName>
</protein>
<feature type="domain" description="PKS/mFAS DH" evidence="10">
    <location>
        <begin position="1001"/>
        <end position="1303"/>
    </location>
</feature>
<dbReference type="InterPro" id="IPR049551">
    <property type="entry name" value="PKS_DH_C"/>
</dbReference>
<evidence type="ECO:0000256" key="8">
    <source>
        <dbReference type="SAM" id="MobiDB-lite"/>
    </source>
</evidence>
<keyword evidence="2" id="KW-0597">Phosphoprotein</keyword>
<dbReference type="InterPro" id="IPR014031">
    <property type="entry name" value="Ketoacyl_synth_C"/>
</dbReference>
<dbReference type="InterPro" id="IPR016039">
    <property type="entry name" value="Thiolase-like"/>
</dbReference>
<dbReference type="InterPro" id="IPR036291">
    <property type="entry name" value="NAD(P)-bd_dom_sf"/>
</dbReference>
<keyword evidence="3" id="KW-0808">Transferase</keyword>
<feature type="region of interest" description="C-terminal hotdog fold" evidence="7">
    <location>
        <begin position="1148"/>
        <end position="1303"/>
    </location>
</feature>
<feature type="region of interest" description="Disordered" evidence="8">
    <location>
        <begin position="1"/>
        <end position="42"/>
    </location>
</feature>
<dbReference type="Pfam" id="PF21089">
    <property type="entry name" value="PKS_DH_N"/>
    <property type="match status" value="1"/>
</dbReference>
<dbReference type="InterPro" id="IPR013968">
    <property type="entry name" value="PKS_KR"/>
</dbReference>
<dbReference type="InterPro" id="IPR013154">
    <property type="entry name" value="ADH-like_N"/>
</dbReference>
<evidence type="ECO:0000313" key="12">
    <source>
        <dbReference type="Proteomes" id="UP001396898"/>
    </source>
</evidence>
<dbReference type="Pfam" id="PF00698">
    <property type="entry name" value="Acyl_transf_1"/>
    <property type="match status" value="1"/>
</dbReference>
<feature type="compositionally biased region" description="Low complexity" evidence="8">
    <location>
        <begin position="1"/>
        <end position="16"/>
    </location>
</feature>
<feature type="domain" description="Ketosynthase family 3 (KS3)" evidence="9">
    <location>
        <begin position="53"/>
        <end position="483"/>
    </location>
</feature>
<sequence length="2420" mass="263079">MPTFLQSAANSSSSQAEETDMASGSDSGGQPPRSDNVPNGVFEDVKEPTKEQLEPIAVVGMGCRLPGDVRSASAFWDMMINKRTGQTPKVPNSRFNIDAHYHKNNDRPGSFGVLGGYFLNEDLSCFDPGVFGITPVEAMWMDPQQRKLLEVVYETLESGGISLERISGTRTAVFAASFTADWQQMAFKEPSFRHSLAATGVDPGIISNRISHVFNLNGPSIVCNTACSSSVYALHNACNALRNNEVEGAIVGGVNLIITVDQHMNTAKLGVLSPTSTCHTFDERANGYGRADAVGAVYLKRLADAVRDGDPIRGVIRSSAVNSNGKVPGVGITHPNKEGQADVIRQAYERCNLNPALTGYFECHGTGTAVGDPLEVHAASMVMNQSRKIEEGPLLIGAVKTSIGHSEAASGLSALIKAILIVERGIIPPTRGLVTPSTKIQWDEWRVKVPTEIVPLPSHLPVRRVSLNSFGYGGTNAHIIVEGTASLLGTRRLSYKYIDSCGTDSLKKNGIPQRVLHRRRPFLLLFSAHDKATLRRNIEAHGHVAHKYDLLDLSHTLAVRRSVLQSRAFTVSSHKKLKETFGDMPGHFTFGEHKRKSLPTLGFVFTGQGAQWPRMGAELLAYSSQFLQSIQALDDALEELPDGPEWSIEQLLLEDSKESLVHDAEFSQPLCTAVQIALVQLLAHWGIAPKVTVGHSSGEMAAAYAAGLISAEAAIAAAYYRGKVTRDVKSDGAMLAVGLGALEVEKYLDEEVANGKVVIACHNSPAAVTLSGDTDAVDAVKSRLDRDGVFARIVRTSGKAYHSHHMIPVVAKYESLLRASNASISHYPRESELTHEAKMVSSVTNNVLPSDSHLDETYWSSNLRSPVLFNQAVHTIMTSDEFADVDLLIEIGPHSAMAGPIKQSKVELKREKLEYLPTLLRDTDSALQLLKLAGELFLRGYPIRKERVTNAYVDPLRGRSKGTARGLTIVDLPPYQWNYTRSFWAESRASQEQRQPRYPRHDVLGQLVVGCSLAEPTWRNILRQRDLPWLKHHSLGGESVFPAAGYLAMAIEAITQLHELGGGKAEAIESYTLRDISIQKALVTPDDDDGIEVMLNMRPATQGGSGWWDFSVSSVDTEKTLKEHTAGSIKFNVVPRGSKKARNVPIFPQRASGKAWNQALRTVGFDYGPTFQDMDDVRFDGKAYAASSRTAIKQHVDPALGESRYALHPSSVDSILQLSIAAIYAGRTNAVDCGVVPIQIDEVTFWTPTEDQLVAREAMAYAWVPRRGIRSFEGCAQMTASDGELVLDMVNIRTTSYEAAIPQKAETSLGHQASGAYGEMTWELDIDSLETAKSMGDLTFLDLASLILFKYPGLKLLELGGVSATELLQKVPNLDYTAVVPGDEGRADAAKRSVEGYPSATIATIDFGEDLKSQSLLPGTYDIVIAHSEPVLSSQRLFTETTDLLTGGGYLLFTDTKAVVHETTRNPSLNMLFKSSTGSSVWRADGLRSCGEGDTLSRHKVDLVYRENQDEVTASVKTSLEALNWEVRVMRLDSASVSDRSGQGVPSGHVVMLADLEGPLLYTITESEFSAVQAITNSSAAILWVTAGGLRAGKKPEFAVVEGFARAVSSEQASLDFRTLDVDLETVRPTDLVWHLTRIARLQVYGQEDAQGSREREYRLENGRLYISRLVRNHQLNDLFNPLQKPALTPFCSEMRITGKVSHGKVLFKQQSLPPTRETAIKSGHVEVQVQTCGLTKEGVLVVRGNDYPTTFSYEVGGVVSAVGPDVPELKVGDRVVGLHAGHFDSYQEVRAAMLQKLDRAYEMDAAVSMLTAYSNALYGLEVLARVKANETVLILHNTGTSGAAAIRISQIMGAIPYVEAFTDEEAAFLQKAFGLNEQQIIRPSQGPISTCIESLMRGSGADVVFSYGGSVSPTSTSESWRCIARFGRFIDAGRKDVLRRTTLDTTPQARGASYLPFDLLDLYNHAPEVLSGLLKSSMQLFKDGLITAPGRLRSLHLADLDQAIVDFSESFGAIQPILHYEGSEGSILTLPPPRPVLQFNPDHTYLLVGCLGGLGRSLTAWMMKHGARRFTFLSRSGADSDSASRLIRDIQQRGAIVQVIRGDATSRDDVVHAVESIPADYPIRGVVHAAMVLRDGLFHSMEYRNWKAAVAPKVMGAMNLHSVLTGTPLDFFLVTSSVSGTLGTPGQGNYAAGNSFLDSLAHHRAMSGEAATSVILPMVLGVGVVAEDEGLEDGLRRMGMYGIDEEQLLEAFEAGIMARQCFGYMPSHIAVGLDPAMLQNAMAEAGTSSVFWDRDPRFSHLVHVLASARDGAGAGEEQGALATISAATSLNEAIGIVTQHLIEKLGRMLMMPQDRFEPQGGSIASYGIDSLIGAELRNWIFKEYRMDMPFQQLLAPNLTIQKLSAQVCAAAGIQSLPSP</sequence>
<dbReference type="InterPro" id="IPR014043">
    <property type="entry name" value="Acyl_transferase_dom"/>
</dbReference>
<dbReference type="SMART" id="SM00822">
    <property type="entry name" value="PKS_KR"/>
    <property type="match status" value="1"/>
</dbReference>
<dbReference type="SUPFAM" id="SSF51735">
    <property type="entry name" value="NAD(P)-binding Rossmann-fold domains"/>
    <property type="match status" value="3"/>
</dbReference>
<keyword evidence="4" id="KW-0560">Oxidoreductase</keyword>
<evidence type="ECO:0000256" key="7">
    <source>
        <dbReference type="PROSITE-ProRule" id="PRU01363"/>
    </source>
</evidence>
<dbReference type="Pfam" id="PF23114">
    <property type="entry name" value="NAD-bd_HRPKS_sdrA"/>
    <property type="match status" value="1"/>
</dbReference>
<reference evidence="11 12" key="1">
    <citation type="submission" date="2023-01" db="EMBL/GenBank/DDBJ databases">
        <title>Analysis of 21 Apiospora genomes using comparative genomics revels a genus with tremendous synthesis potential of carbohydrate active enzymes and secondary metabolites.</title>
        <authorList>
            <person name="Sorensen T."/>
        </authorList>
    </citation>
    <scope>NUCLEOTIDE SEQUENCE [LARGE SCALE GENOMIC DNA]</scope>
    <source>
        <strain evidence="11 12">CBS 20057</strain>
    </source>
</reference>
<dbReference type="CDD" id="cd05195">
    <property type="entry name" value="enoyl_red"/>
    <property type="match status" value="1"/>
</dbReference>
<dbReference type="SUPFAM" id="SSF53901">
    <property type="entry name" value="Thiolase-like"/>
    <property type="match status" value="1"/>
</dbReference>
<dbReference type="PANTHER" id="PTHR43775">
    <property type="entry name" value="FATTY ACID SYNTHASE"/>
    <property type="match status" value="1"/>
</dbReference>
<dbReference type="InterPro" id="IPR014030">
    <property type="entry name" value="Ketoacyl_synth_N"/>
</dbReference>